<reference evidence="1 2" key="1">
    <citation type="submission" date="2018-09" db="EMBL/GenBank/DDBJ databases">
        <title>Phylogenetic diversity of Pectobacterium and Dickeya strains causing blackleg disease of potato in Morocco.</title>
        <authorList>
            <person name="Oulghazi S."/>
            <person name="Moumni M."/>
            <person name="Faure D."/>
        </authorList>
    </citation>
    <scope>NUCLEOTIDE SEQUENCE [LARGE SCALE GENOMIC DNA]</scope>
    <source>
        <strain evidence="1 2">S1.15.11.2D</strain>
    </source>
</reference>
<comment type="caution">
    <text evidence="1">The sequence shown here is derived from an EMBL/GenBank/DDBJ whole genome shotgun (WGS) entry which is preliminary data.</text>
</comment>
<dbReference type="Proteomes" id="UP000283655">
    <property type="component" value="Unassembled WGS sequence"/>
</dbReference>
<sequence>MKIVNFANRNRLHVLRLPGLKHLPPYSGVSDVGYIYVIYFWKPDISESDTKNNTSFFFFQWLAHGIFTLFKKVHIGAVEPT</sequence>
<evidence type="ECO:0000313" key="2">
    <source>
        <dbReference type="Proteomes" id="UP000283655"/>
    </source>
</evidence>
<name>A0A419AVW8_PECCA</name>
<proteinExistence type="predicted"/>
<evidence type="ECO:0000313" key="1">
    <source>
        <dbReference type="EMBL" id="RJL51188.1"/>
    </source>
</evidence>
<accession>A0A419AVW8</accession>
<dbReference type="EMBL" id="QZDH01000023">
    <property type="protein sequence ID" value="RJL51188.1"/>
    <property type="molecule type" value="Genomic_DNA"/>
</dbReference>
<organism evidence="1 2">
    <name type="scientific">Pectobacterium carotovorum</name>
    <name type="common">Erwinia carotovora</name>
    <dbReference type="NCBI Taxonomy" id="554"/>
    <lineage>
        <taxon>Bacteria</taxon>
        <taxon>Pseudomonadati</taxon>
        <taxon>Pseudomonadota</taxon>
        <taxon>Gammaproteobacteria</taxon>
        <taxon>Enterobacterales</taxon>
        <taxon>Pectobacteriaceae</taxon>
        <taxon>Pectobacterium</taxon>
    </lineage>
</organism>
<protein>
    <submittedName>
        <fullName evidence="1">Uncharacterized protein</fullName>
    </submittedName>
</protein>
<dbReference type="AlphaFoldDB" id="A0A419AVW8"/>
<gene>
    <name evidence="1" type="ORF">D5071_11275</name>
</gene>